<sequence length="61" mass="7014">MKDQIKIQSTSDKFQQEALFIGDQMQSQDNANSSSFKNNDNLKRTLPSSMQKKINPRLLIL</sequence>
<keyword evidence="3" id="KW-1185">Reference proteome</keyword>
<dbReference type="Proteomes" id="UP000320300">
    <property type="component" value="Unassembled WGS sequence"/>
</dbReference>
<organism evidence="2 3">
    <name type="scientific">Pedobacter westerhofensis</name>
    <dbReference type="NCBI Taxonomy" id="425512"/>
    <lineage>
        <taxon>Bacteria</taxon>
        <taxon>Pseudomonadati</taxon>
        <taxon>Bacteroidota</taxon>
        <taxon>Sphingobacteriia</taxon>
        <taxon>Sphingobacteriales</taxon>
        <taxon>Sphingobacteriaceae</taxon>
        <taxon>Pedobacter</taxon>
    </lineage>
</organism>
<dbReference type="AlphaFoldDB" id="A0A521FMT9"/>
<feature type="region of interest" description="Disordered" evidence="1">
    <location>
        <begin position="23"/>
        <end position="49"/>
    </location>
</feature>
<accession>A0A521FMT9</accession>
<dbReference type="RefSeq" id="WP_142530718.1">
    <property type="nucleotide sequence ID" value="NZ_CBCSJO010000013.1"/>
</dbReference>
<dbReference type="OrthoDB" id="771789at2"/>
<evidence type="ECO:0000256" key="1">
    <source>
        <dbReference type="SAM" id="MobiDB-lite"/>
    </source>
</evidence>
<evidence type="ECO:0000313" key="2">
    <source>
        <dbReference type="EMBL" id="SMO97498.1"/>
    </source>
</evidence>
<dbReference type="EMBL" id="FXTN01000014">
    <property type="protein sequence ID" value="SMO97498.1"/>
    <property type="molecule type" value="Genomic_DNA"/>
</dbReference>
<evidence type="ECO:0000313" key="3">
    <source>
        <dbReference type="Proteomes" id="UP000320300"/>
    </source>
</evidence>
<protein>
    <submittedName>
        <fullName evidence="2">Uncharacterized protein</fullName>
    </submittedName>
</protein>
<name>A0A521FMT9_9SPHI</name>
<proteinExistence type="predicted"/>
<reference evidence="2 3" key="1">
    <citation type="submission" date="2017-05" db="EMBL/GenBank/DDBJ databases">
        <authorList>
            <person name="Varghese N."/>
            <person name="Submissions S."/>
        </authorList>
    </citation>
    <scope>NUCLEOTIDE SEQUENCE [LARGE SCALE GENOMIC DNA]</scope>
    <source>
        <strain evidence="2 3">DSM 19036</strain>
    </source>
</reference>
<gene>
    <name evidence="2" type="ORF">SAMN06265348_11470</name>
</gene>
<feature type="compositionally biased region" description="Polar residues" evidence="1">
    <location>
        <begin position="24"/>
        <end position="39"/>
    </location>
</feature>